<dbReference type="PANTHER" id="PTHR30520">
    <property type="entry name" value="FORMATE TRANSPORTER-RELATED"/>
    <property type="match status" value="1"/>
</dbReference>
<dbReference type="Gene3D" id="1.20.1080.10">
    <property type="entry name" value="Glycerol uptake facilitator protein"/>
    <property type="match status" value="1"/>
</dbReference>
<name>A0ABQ4SMD8_9HYPH</name>
<keyword evidence="4 6" id="KW-0472">Membrane</keyword>
<evidence type="ECO:0000256" key="4">
    <source>
        <dbReference type="ARBA" id="ARBA00023136"/>
    </source>
</evidence>
<dbReference type="InterPro" id="IPR000292">
    <property type="entry name" value="For/NO2_transpt"/>
</dbReference>
<gene>
    <name evidence="7" type="primary">yfdC</name>
    <name evidence="7" type="ORF">GMJLKIPL_5666</name>
</gene>
<dbReference type="PANTHER" id="PTHR30520:SF2">
    <property type="entry name" value="INNER MEMBRANE PROTEIN YFDC"/>
    <property type="match status" value="1"/>
</dbReference>
<comment type="caution">
    <text evidence="7">The sequence shown here is derived from an EMBL/GenBank/DDBJ whole genome shotgun (WGS) entry which is preliminary data.</text>
</comment>
<evidence type="ECO:0000256" key="2">
    <source>
        <dbReference type="ARBA" id="ARBA00022692"/>
    </source>
</evidence>
<feature type="compositionally biased region" description="Basic and acidic residues" evidence="5">
    <location>
        <begin position="1"/>
        <end position="19"/>
    </location>
</feature>
<protein>
    <submittedName>
        <fullName evidence="7">Inner membrane protein YfdC</fullName>
    </submittedName>
</protein>
<keyword evidence="2 6" id="KW-0812">Transmembrane</keyword>
<evidence type="ECO:0000313" key="8">
    <source>
        <dbReference type="Proteomes" id="UP001055153"/>
    </source>
</evidence>
<dbReference type="Pfam" id="PF01226">
    <property type="entry name" value="Form_Nir_trans"/>
    <property type="match status" value="1"/>
</dbReference>
<dbReference type="InterPro" id="IPR023271">
    <property type="entry name" value="Aquaporin-like"/>
</dbReference>
<evidence type="ECO:0000256" key="5">
    <source>
        <dbReference type="SAM" id="MobiDB-lite"/>
    </source>
</evidence>
<feature type="transmembrane region" description="Helical" evidence="6">
    <location>
        <begin position="172"/>
        <end position="197"/>
    </location>
</feature>
<sequence length="278" mass="30273">MRDSTEDAPDPETRKREVAEEVEEERWPSAVVIHEVIRHEGVEDLARTAPALALSGLAAGLSMGFSLVGEGILLDHLPEAKWSELVSGWGYTLGFLIAVMGRQQLFTENTLTPVLPLLHDRTLAVLLRVLRLWGIVLAANLVGTLLFAASLAHTEVFDEGVREHFRKLSHHVYAYPFGTTCLKAVLAGWLLALMVWLLPSSGDARPFVILILTYVIAVGNLAHVVAGSVDASYLVFLGEATWGDYLGRFFVPTLIGNLFGGVALVAVLNWGQVAPDVE</sequence>
<evidence type="ECO:0000256" key="6">
    <source>
        <dbReference type="SAM" id="Phobius"/>
    </source>
</evidence>
<keyword evidence="3 6" id="KW-1133">Transmembrane helix</keyword>
<dbReference type="Proteomes" id="UP001055153">
    <property type="component" value="Unassembled WGS sequence"/>
</dbReference>
<reference evidence="7" key="1">
    <citation type="journal article" date="2021" name="Front. Microbiol.">
        <title>Comprehensive Comparative Genomics and Phenotyping of Methylobacterium Species.</title>
        <authorList>
            <person name="Alessa O."/>
            <person name="Ogura Y."/>
            <person name="Fujitani Y."/>
            <person name="Takami H."/>
            <person name="Hayashi T."/>
            <person name="Sahin N."/>
            <person name="Tani A."/>
        </authorList>
    </citation>
    <scope>NUCLEOTIDE SEQUENCE</scope>
    <source>
        <strain evidence="7">DSM 17168</strain>
    </source>
</reference>
<feature type="region of interest" description="Disordered" evidence="5">
    <location>
        <begin position="1"/>
        <end position="21"/>
    </location>
</feature>
<organism evidence="7 8">
    <name type="scientific">Methylobacterium isbiliense</name>
    <dbReference type="NCBI Taxonomy" id="315478"/>
    <lineage>
        <taxon>Bacteria</taxon>
        <taxon>Pseudomonadati</taxon>
        <taxon>Pseudomonadota</taxon>
        <taxon>Alphaproteobacteria</taxon>
        <taxon>Hyphomicrobiales</taxon>
        <taxon>Methylobacteriaceae</taxon>
        <taxon>Methylobacterium</taxon>
    </lineage>
</organism>
<dbReference type="EMBL" id="BPQQ01000087">
    <property type="protein sequence ID" value="GJE03709.1"/>
    <property type="molecule type" value="Genomic_DNA"/>
</dbReference>
<evidence type="ECO:0000256" key="3">
    <source>
        <dbReference type="ARBA" id="ARBA00022989"/>
    </source>
</evidence>
<evidence type="ECO:0000313" key="7">
    <source>
        <dbReference type="EMBL" id="GJE03709.1"/>
    </source>
</evidence>
<accession>A0ABQ4SMD8</accession>
<reference evidence="7" key="2">
    <citation type="submission" date="2021-08" db="EMBL/GenBank/DDBJ databases">
        <authorList>
            <person name="Tani A."/>
            <person name="Ola A."/>
            <person name="Ogura Y."/>
            <person name="Katsura K."/>
            <person name="Hayashi T."/>
        </authorList>
    </citation>
    <scope>NUCLEOTIDE SEQUENCE</scope>
    <source>
        <strain evidence="7">DSM 17168</strain>
    </source>
</reference>
<proteinExistence type="predicted"/>
<keyword evidence="8" id="KW-1185">Reference proteome</keyword>
<evidence type="ECO:0000256" key="1">
    <source>
        <dbReference type="ARBA" id="ARBA00004141"/>
    </source>
</evidence>
<feature type="transmembrane region" description="Helical" evidence="6">
    <location>
        <begin position="249"/>
        <end position="270"/>
    </location>
</feature>
<feature type="transmembrane region" description="Helical" evidence="6">
    <location>
        <begin position="209"/>
        <end position="237"/>
    </location>
</feature>
<comment type="subcellular location">
    <subcellularLocation>
        <location evidence="1">Membrane</location>
        <topology evidence="1">Multi-pass membrane protein</topology>
    </subcellularLocation>
</comment>
<dbReference type="RefSeq" id="WP_238241088.1">
    <property type="nucleotide sequence ID" value="NZ_BPQQ01000087.1"/>
</dbReference>
<feature type="transmembrane region" description="Helical" evidence="6">
    <location>
        <begin position="125"/>
        <end position="151"/>
    </location>
</feature>